<evidence type="ECO:0000256" key="2">
    <source>
        <dbReference type="SAM" id="SignalP"/>
    </source>
</evidence>
<reference evidence="3" key="1">
    <citation type="submission" date="2023-05" db="EMBL/GenBank/DDBJ databases">
        <title>Nepenthes gracilis genome sequencing.</title>
        <authorList>
            <person name="Fukushima K."/>
        </authorList>
    </citation>
    <scope>NUCLEOTIDE SEQUENCE</scope>
    <source>
        <strain evidence="3">SING2019-196</strain>
    </source>
</reference>
<dbReference type="EMBL" id="BSYO01000028">
    <property type="protein sequence ID" value="GMH25011.1"/>
    <property type="molecule type" value="Genomic_DNA"/>
</dbReference>
<protein>
    <submittedName>
        <fullName evidence="3">Uncharacterized protein</fullName>
    </submittedName>
</protein>
<gene>
    <name evidence="3" type="ORF">Nepgr_026854</name>
</gene>
<organism evidence="3 4">
    <name type="scientific">Nepenthes gracilis</name>
    <name type="common">Slender pitcher plant</name>
    <dbReference type="NCBI Taxonomy" id="150966"/>
    <lineage>
        <taxon>Eukaryota</taxon>
        <taxon>Viridiplantae</taxon>
        <taxon>Streptophyta</taxon>
        <taxon>Embryophyta</taxon>
        <taxon>Tracheophyta</taxon>
        <taxon>Spermatophyta</taxon>
        <taxon>Magnoliopsida</taxon>
        <taxon>eudicotyledons</taxon>
        <taxon>Gunneridae</taxon>
        <taxon>Pentapetalae</taxon>
        <taxon>Caryophyllales</taxon>
        <taxon>Nepenthaceae</taxon>
        <taxon>Nepenthes</taxon>
    </lineage>
</organism>
<feature type="compositionally biased region" description="Pro residues" evidence="1">
    <location>
        <begin position="114"/>
        <end position="123"/>
    </location>
</feature>
<evidence type="ECO:0000313" key="3">
    <source>
        <dbReference type="EMBL" id="GMH25011.1"/>
    </source>
</evidence>
<comment type="caution">
    <text evidence="3">The sequence shown here is derived from an EMBL/GenBank/DDBJ whole genome shotgun (WGS) entry which is preliminary data.</text>
</comment>
<dbReference type="InterPro" id="IPR052872">
    <property type="entry name" value="ESR_Regulator"/>
</dbReference>
<dbReference type="InterPro" id="IPR010800">
    <property type="entry name" value="GRP"/>
</dbReference>
<feature type="chain" id="PRO_5041999788" evidence="2">
    <location>
        <begin position="27"/>
        <end position="154"/>
    </location>
</feature>
<dbReference type="Pfam" id="PF07172">
    <property type="entry name" value="GRP"/>
    <property type="match status" value="1"/>
</dbReference>
<name>A0AAD3TAH6_NEPGR</name>
<dbReference type="PANTHER" id="PTHR37372">
    <property type="entry name" value="OS06G0316800 PROTEIN"/>
    <property type="match status" value="1"/>
</dbReference>
<evidence type="ECO:0000313" key="4">
    <source>
        <dbReference type="Proteomes" id="UP001279734"/>
    </source>
</evidence>
<dbReference type="AlphaFoldDB" id="A0AAD3TAH6"/>
<feature type="signal peptide" evidence="2">
    <location>
        <begin position="1"/>
        <end position="26"/>
    </location>
</feature>
<dbReference type="PANTHER" id="PTHR37372:SF1">
    <property type="entry name" value="GEO07177P1"/>
    <property type="match status" value="1"/>
</dbReference>
<sequence>MAFPKSFLLLGLLFASALLISSHVSARELAETTQQIGDKEDVHKDGYGYYGHHGGHHYGSYHGRQGYGGYHDGYHGHYPLGKIFAEIDGYDGYEHSGHGYKHDDFEYGGYGPGGPGPYGPGGPGPYELGGTDPVPPIPKLHRPHGPPKDEVKKN</sequence>
<feature type="region of interest" description="Disordered" evidence="1">
    <location>
        <begin position="108"/>
        <end position="154"/>
    </location>
</feature>
<evidence type="ECO:0000256" key="1">
    <source>
        <dbReference type="SAM" id="MobiDB-lite"/>
    </source>
</evidence>
<proteinExistence type="predicted"/>
<keyword evidence="2" id="KW-0732">Signal</keyword>
<dbReference type="Proteomes" id="UP001279734">
    <property type="component" value="Unassembled WGS sequence"/>
</dbReference>
<accession>A0AAD3TAH6</accession>
<keyword evidence="4" id="KW-1185">Reference proteome</keyword>